<dbReference type="InterPro" id="IPR011051">
    <property type="entry name" value="RmlC_Cupin_sf"/>
</dbReference>
<dbReference type="InterPro" id="IPR014710">
    <property type="entry name" value="RmlC-like_jellyroll"/>
</dbReference>
<dbReference type="EMBL" id="JAVRQU010000004">
    <property type="protein sequence ID" value="KAK5704058.1"/>
    <property type="molecule type" value="Genomic_DNA"/>
</dbReference>
<proteinExistence type="predicted"/>
<organism evidence="1 2">
    <name type="scientific">Elasticomyces elasticus</name>
    <dbReference type="NCBI Taxonomy" id="574655"/>
    <lineage>
        <taxon>Eukaryota</taxon>
        <taxon>Fungi</taxon>
        <taxon>Dikarya</taxon>
        <taxon>Ascomycota</taxon>
        <taxon>Pezizomycotina</taxon>
        <taxon>Dothideomycetes</taxon>
        <taxon>Dothideomycetidae</taxon>
        <taxon>Mycosphaerellales</taxon>
        <taxon>Teratosphaeriaceae</taxon>
        <taxon>Elasticomyces</taxon>
    </lineage>
</organism>
<dbReference type="AlphaFoldDB" id="A0AAN7VV99"/>
<evidence type="ECO:0000313" key="1">
    <source>
        <dbReference type="EMBL" id="KAK5704058.1"/>
    </source>
</evidence>
<dbReference type="Gene3D" id="2.60.120.10">
    <property type="entry name" value="Jelly Rolls"/>
    <property type="match status" value="1"/>
</dbReference>
<sequence>MSDKNKLPVISTHTLFDASFVLEFLEPTEDASVIMRATYKAGHPLNQLGKANPMAPPYHLHFDQSETFQVISGRLGATLGWEAEDCILTPEDGGHHTPPWTPHRIWPVPGEIEDTVILNWAHPPDTPQAMDTTFFEQLLRHVSDRHEMGKTPDVLQVMLMQHVSASALVWFPRATWLGPLRWWVPWKIQAGLAGLAGMLGYVPLPYGENKTL</sequence>
<dbReference type="CDD" id="cd02208">
    <property type="entry name" value="cupin_RmlC-like"/>
    <property type="match status" value="1"/>
</dbReference>
<reference evidence="1" key="1">
    <citation type="submission" date="2023-08" db="EMBL/GenBank/DDBJ databases">
        <title>Black Yeasts Isolated from many extreme environments.</title>
        <authorList>
            <person name="Coleine C."/>
            <person name="Stajich J.E."/>
            <person name="Selbmann L."/>
        </authorList>
    </citation>
    <scope>NUCLEOTIDE SEQUENCE</scope>
    <source>
        <strain evidence="1">CCFEE 5810</strain>
    </source>
</reference>
<protein>
    <submittedName>
        <fullName evidence="1">Uncharacterized protein</fullName>
    </submittedName>
</protein>
<name>A0AAN7VV99_9PEZI</name>
<evidence type="ECO:0000313" key="2">
    <source>
        <dbReference type="Proteomes" id="UP001310594"/>
    </source>
</evidence>
<dbReference type="SUPFAM" id="SSF51182">
    <property type="entry name" value="RmlC-like cupins"/>
    <property type="match status" value="1"/>
</dbReference>
<comment type="caution">
    <text evidence="1">The sequence shown here is derived from an EMBL/GenBank/DDBJ whole genome shotgun (WGS) entry which is preliminary data.</text>
</comment>
<dbReference type="Proteomes" id="UP001310594">
    <property type="component" value="Unassembled WGS sequence"/>
</dbReference>
<gene>
    <name evidence="1" type="ORF">LTR97_003071</name>
</gene>
<accession>A0AAN7VV99</accession>